<protein>
    <submittedName>
        <fullName evidence="2">Uncharacterized protein</fullName>
    </submittedName>
</protein>
<keyword evidence="1" id="KW-0472">Membrane</keyword>
<evidence type="ECO:0000256" key="1">
    <source>
        <dbReference type="SAM" id="Phobius"/>
    </source>
</evidence>
<comment type="caution">
    <text evidence="2">The sequence shown here is derived from an EMBL/GenBank/DDBJ whole genome shotgun (WGS) entry which is preliminary data.</text>
</comment>
<proteinExistence type="predicted"/>
<accession>A0A7J3JP41</accession>
<feature type="transmembrane region" description="Helical" evidence="1">
    <location>
        <begin position="61"/>
        <end position="80"/>
    </location>
</feature>
<dbReference type="AlphaFoldDB" id="A0A7J3JP41"/>
<evidence type="ECO:0000313" key="2">
    <source>
        <dbReference type="EMBL" id="HGQ17379.1"/>
    </source>
</evidence>
<feature type="transmembrane region" description="Helical" evidence="1">
    <location>
        <begin position="26"/>
        <end position="49"/>
    </location>
</feature>
<dbReference type="EMBL" id="DTBZ01000005">
    <property type="protein sequence ID" value="HGQ17379.1"/>
    <property type="molecule type" value="Genomic_DNA"/>
</dbReference>
<keyword evidence="1" id="KW-1133">Transmembrane helix</keyword>
<gene>
    <name evidence="2" type="ORF">ENU30_00150</name>
</gene>
<organism evidence="2">
    <name type="scientific">Ignisphaera aggregans</name>
    <dbReference type="NCBI Taxonomy" id="334771"/>
    <lineage>
        <taxon>Archaea</taxon>
        <taxon>Thermoproteota</taxon>
        <taxon>Thermoprotei</taxon>
        <taxon>Desulfurococcales</taxon>
        <taxon>Desulfurococcaceae</taxon>
        <taxon>Ignisphaera</taxon>
    </lineage>
</organism>
<sequence>MGLEELNSVLNHFAVLYGSSSNIAKIFAWIGIILVTIVLLYYISVGFVRLTKAFLGMKVKYLGIVLLALGAVFITLSILIP</sequence>
<name>A0A7J3JP41_9CREN</name>
<reference evidence="2" key="1">
    <citation type="journal article" date="2020" name="mSystems">
        <title>Genome- and Community-Level Interaction Insights into Carbon Utilization and Element Cycling Functions of Hydrothermarchaeota in Hydrothermal Sediment.</title>
        <authorList>
            <person name="Zhou Z."/>
            <person name="Liu Y."/>
            <person name="Xu W."/>
            <person name="Pan J."/>
            <person name="Luo Z.H."/>
            <person name="Li M."/>
        </authorList>
    </citation>
    <scope>NUCLEOTIDE SEQUENCE [LARGE SCALE GENOMIC DNA]</scope>
    <source>
        <strain evidence="2">SpSt-657</strain>
    </source>
</reference>
<keyword evidence="1" id="KW-0812">Transmembrane</keyword>